<dbReference type="InterPro" id="IPR036701">
    <property type="entry name" value="RraB-like_sf"/>
</dbReference>
<dbReference type="RefSeq" id="WP_105337431.1">
    <property type="nucleotide sequence ID" value="NZ_PUHZ01000021.1"/>
</dbReference>
<sequence length="250" mass="27998">MSDNWDSYPFMADDAPGTNLVDLGIAEVAPIAELGEIAYLQLTLCKPTEDGLSSDEEFERLCEVEDALTAAGQELGNVINVGRTTTAGNRTFYFYTANGAAAEECLTQAMTAFAEYEFKVGFQDDPQWSIYTEFLYPNDFQMKLIQNSRVLRQLEEAGDNFEIPRHVAHWIYFANAAGRDKFRQAVEAEGFELVEQHDQAEGDLALALCVRNMTTIDFPTIFDLVMELSELAEACQGEYDGWETSVERGE</sequence>
<dbReference type="EMBL" id="PUHZ01000021">
    <property type="protein sequence ID" value="PQO44032.1"/>
    <property type="molecule type" value="Genomic_DNA"/>
</dbReference>
<evidence type="ECO:0008006" key="5">
    <source>
        <dbReference type="Google" id="ProtNLM"/>
    </source>
</evidence>
<gene>
    <name evidence="3" type="ORF">C5Y93_21050</name>
</gene>
<dbReference type="InterPro" id="IPR009671">
    <property type="entry name" value="RraB_dom"/>
</dbReference>
<protein>
    <recommendedName>
        <fullName evidence="5">DUF695 domain-containing protein</fullName>
    </recommendedName>
</protein>
<proteinExistence type="predicted"/>
<evidence type="ECO:0000313" key="4">
    <source>
        <dbReference type="Proteomes" id="UP000237819"/>
    </source>
</evidence>
<dbReference type="Pfam" id="PF06877">
    <property type="entry name" value="RraB"/>
    <property type="match status" value="1"/>
</dbReference>
<dbReference type="Gene3D" id="3.30.70.970">
    <property type="entry name" value="RraB-like"/>
    <property type="match status" value="1"/>
</dbReference>
<evidence type="ECO:0000259" key="2">
    <source>
        <dbReference type="Pfam" id="PF06877"/>
    </source>
</evidence>
<dbReference type="SUPFAM" id="SSF89946">
    <property type="entry name" value="Hypothetical protein VC0424"/>
    <property type="match status" value="1"/>
</dbReference>
<accession>A0A2S8GHU9</accession>
<dbReference type="Pfam" id="PF05117">
    <property type="entry name" value="DUF695"/>
    <property type="match status" value="1"/>
</dbReference>
<name>A0A2S8GHU9_9BACT</name>
<organism evidence="3 4">
    <name type="scientific">Blastopirellula marina</name>
    <dbReference type="NCBI Taxonomy" id="124"/>
    <lineage>
        <taxon>Bacteria</taxon>
        <taxon>Pseudomonadati</taxon>
        <taxon>Planctomycetota</taxon>
        <taxon>Planctomycetia</taxon>
        <taxon>Pirellulales</taxon>
        <taxon>Pirellulaceae</taxon>
        <taxon>Blastopirellula</taxon>
    </lineage>
</organism>
<dbReference type="InterPro" id="IPR016097">
    <property type="entry name" value="DUF695"/>
</dbReference>
<evidence type="ECO:0000259" key="1">
    <source>
        <dbReference type="Pfam" id="PF05117"/>
    </source>
</evidence>
<comment type="caution">
    <text evidence="3">The sequence shown here is derived from an EMBL/GenBank/DDBJ whole genome shotgun (WGS) entry which is preliminary data.</text>
</comment>
<evidence type="ECO:0000313" key="3">
    <source>
        <dbReference type="EMBL" id="PQO44032.1"/>
    </source>
</evidence>
<dbReference type="Proteomes" id="UP000237819">
    <property type="component" value="Unassembled WGS sequence"/>
</dbReference>
<feature type="domain" description="Regulator of ribonuclease activity B" evidence="2">
    <location>
        <begin position="145"/>
        <end position="244"/>
    </location>
</feature>
<dbReference type="OrthoDB" id="7839302at2"/>
<feature type="domain" description="DUF695" evidence="1">
    <location>
        <begin position="3"/>
        <end position="136"/>
    </location>
</feature>
<dbReference type="AlphaFoldDB" id="A0A2S8GHU9"/>
<reference evidence="3 4" key="1">
    <citation type="submission" date="2018-02" db="EMBL/GenBank/DDBJ databases">
        <title>Comparative genomes isolates from brazilian mangrove.</title>
        <authorList>
            <person name="Araujo J.E."/>
            <person name="Taketani R.G."/>
            <person name="Silva M.C.P."/>
            <person name="Loureco M.V."/>
            <person name="Andreote F.D."/>
        </authorList>
    </citation>
    <scope>NUCLEOTIDE SEQUENCE [LARGE SCALE GENOMIC DNA]</scope>
    <source>
        <strain evidence="3 4">Nap-Phe MGV</strain>
    </source>
</reference>